<dbReference type="InterPro" id="IPR013785">
    <property type="entry name" value="Aldolase_TIM"/>
</dbReference>
<evidence type="ECO:0000313" key="1">
    <source>
        <dbReference type="EMBL" id="GFP24289.1"/>
    </source>
</evidence>
<dbReference type="AlphaFoldDB" id="A0A6V8NVJ5"/>
<comment type="caution">
    <text evidence="1">The sequence shown here is derived from an EMBL/GenBank/DDBJ whole genome shotgun (WGS) entry which is preliminary data.</text>
</comment>
<organism evidence="1 2">
    <name type="scientific">Candidatus Hakubella thermalkaliphila</name>
    <dbReference type="NCBI Taxonomy" id="2754717"/>
    <lineage>
        <taxon>Bacteria</taxon>
        <taxon>Bacillati</taxon>
        <taxon>Actinomycetota</taxon>
        <taxon>Actinomycetota incertae sedis</taxon>
        <taxon>Candidatus Hakubellales</taxon>
        <taxon>Candidatus Hakubellaceae</taxon>
        <taxon>Candidatus Hakubella</taxon>
    </lineage>
</organism>
<protein>
    <recommendedName>
        <fullName evidence="3">Dihydroorotate dehydrogenase (NAD+) catalytic subunit</fullName>
    </recommendedName>
</protein>
<dbReference type="EMBL" id="BLRW01000458">
    <property type="protein sequence ID" value="GFP24289.1"/>
    <property type="molecule type" value="Genomic_DNA"/>
</dbReference>
<evidence type="ECO:0000313" key="2">
    <source>
        <dbReference type="Proteomes" id="UP000585609"/>
    </source>
</evidence>
<name>A0A6V8NVJ5_9ACTN</name>
<reference evidence="1 2" key="1">
    <citation type="journal article" date="2020" name="Front. Microbiol.">
        <title>Single-cell genomics of novel Actinobacteria with the Wood-Ljungdahl pathway discovered in a serpentinizing system.</title>
        <authorList>
            <person name="Merino N."/>
            <person name="Kawai M."/>
            <person name="Boyd E.S."/>
            <person name="Colman D.R."/>
            <person name="McGlynn S.E."/>
            <person name="Nealson K.H."/>
            <person name="Kurokawa K."/>
            <person name="Hongoh Y."/>
        </authorList>
    </citation>
    <scope>NUCLEOTIDE SEQUENCE [LARGE SCALE GENOMIC DNA]</scope>
    <source>
        <strain evidence="1 2">S09_30</strain>
    </source>
</reference>
<proteinExistence type="predicted"/>
<gene>
    <name evidence="1" type="ORF">HKBW3S09_01756</name>
</gene>
<dbReference type="Gene3D" id="3.20.20.70">
    <property type="entry name" value="Aldolase class I"/>
    <property type="match status" value="1"/>
</dbReference>
<sequence length="55" mass="6141">MGNNKINLEVHLGRLILKNPVLVASGTFSYEYTELIDISKLGAVVTKAVTLRRRQ</sequence>
<dbReference type="Proteomes" id="UP000585609">
    <property type="component" value="Unassembled WGS sequence"/>
</dbReference>
<evidence type="ECO:0008006" key="3">
    <source>
        <dbReference type="Google" id="ProtNLM"/>
    </source>
</evidence>
<feature type="non-terminal residue" evidence="1">
    <location>
        <position position="55"/>
    </location>
</feature>
<accession>A0A6V8NVJ5</accession>